<evidence type="ECO:0000256" key="1">
    <source>
        <dbReference type="SAM" id="SignalP"/>
    </source>
</evidence>
<protein>
    <recommendedName>
        <fullName evidence="2">CHRD domain-containing protein</fullName>
    </recommendedName>
</protein>
<accession>A0A1B9GFR3</accession>
<evidence type="ECO:0000313" key="3">
    <source>
        <dbReference type="EMBL" id="OCF29856.1"/>
    </source>
</evidence>
<dbReference type="RefSeq" id="XP_019050926.1">
    <property type="nucleotide sequence ID" value="XM_019188048.1"/>
</dbReference>
<dbReference type="InterPro" id="IPR010895">
    <property type="entry name" value="CHRD"/>
</dbReference>
<dbReference type="Proteomes" id="UP000092730">
    <property type="component" value="Chromosome 1"/>
</dbReference>
<dbReference type="OrthoDB" id="3554264at2759"/>
<evidence type="ECO:0000313" key="4">
    <source>
        <dbReference type="EMBL" id="WVW80689.1"/>
    </source>
</evidence>
<dbReference type="EMBL" id="KI894018">
    <property type="protein sequence ID" value="OCF29856.1"/>
    <property type="molecule type" value="Genomic_DNA"/>
</dbReference>
<reference evidence="4" key="2">
    <citation type="submission" date="2013-07" db="EMBL/GenBank/DDBJ databases">
        <authorList>
            <consortium name="The Broad Institute Genome Sequencing Platform"/>
            <person name="Cuomo C."/>
            <person name="Litvintseva A."/>
            <person name="Chen Y."/>
            <person name="Heitman J."/>
            <person name="Sun S."/>
            <person name="Springer D."/>
            <person name="Dromer F."/>
            <person name="Young S.K."/>
            <person name="Zeng Q."/>
            <person name="Gargeya S."/>
            <person name="Fitzgerald M."/>
            <person name="Abouelleil A."/>
            <person name="Alvarado L."/>
            <person name="Berlin A.M."/>
            <person name="Chapman S.B."/>
            <person name="Dewar J."/>
            <person name="Goldberg J."/>
            <person name="Griggs A."/>
            <person name="Gujja S."/>
            <person name="Hansen M."/>
            <person name="Howarth C."/>
            <person name="Imamovic A."/>
            <person name="Larimer J."/>
            <person name="McCowan C."/>
            <person name="Murphy C."/>
            <person name="Pearson M."/>
            <person name="Priest M."/>
            <person name="Roberts A."/>
            <person name="Saif S."/>
            <person name="Shea T."/>
            <person name="Sykes S."/>
            <person name="Wortman J."/>
            <person name="Nusbaum C."/>
            <person name="Birren B."/>
        </authorList>
    </citation>
    <scope>NUCLEOTIDE SEQUENCE</scope>
    <source>
        <strain evidence="4">CBS 10118</strain>
    </source>
</reference>
<reference evidence="3" key="3">
    <citation type="submission" date="2014-01" db="EMBL/GenBank/DDBJ databases">
        <title>Evolution of pathogenesis and genome organization in the Tremellales.</title>
        <authorList>
            <person name="Cuomo C."/>
            <person name="Litvintseva A."/>
            <person name="Heitman J."/>
            <person name="Chen Y."/>
            <person name="Sun S."/>
            <person name="Springer D."/>
            <person name="Dromer F."/>
            <person name="Young S."/>
            <person name="Zeng Q."/>
            <person name="Chapman S."/>
            <person name="Gujja S."/>
            <person name="Saif S."/>
            <person name="Birren B."/>
        </authorList>
    </citation>
    <scope>NUCLEOTIDE SEQUENCE</scope>
    <source>
        <strain evidence="3">CBS 10118</strain>
    </source>
</reference>
<evidence type="ECO:0000313" key="5">
    <source>
        <dbReference type="Proteomes" id="UP000092730"/>
    </source>
</evidence>
<dbReference type="Pfam" id="PF07452">
    <property type="entry name" value="CHRD"/>
    <property type="match status" value="2"/>
</dbReference>
<organism evidence="3">
    <name type="scientific">Kwoniella bestiolae CBS 10118</name>
    <dbReference type="NCBI Taxonomy" id="1296100"/>
    <lineage>
        <taxon>Eukaryota</taxon>
        <taxon>Fungi</taxon>
        <taxon>Dikarya</taxon>
        <taxon>Basidiomycota</taxon>
        <taxon>Agaricomycotina</taxon>
        <taxon>Tremellomycetes</taxon>
        <taxon>Tremellales</taxon>
        <taxon>Cryptococcaceae</taxon>
        <taxon>Kwoniella</taxon>
    </lineage>
</organism>
<reference evidence="3" key="1">
    <citation type="submission" date="2013-07" db="EMBL/GenBank/DDBJ databases">
        <title>The Genome Sequence of Cryptococcus bestiolae CBS10118.</title>
        <authorList>
            <consortium name="The Broad Institute Genome Sequencing Platform"/>
            <person name="Cuomo C."/>
            <person name="Litvintseva A."/>
            <person name="Chen Y."/>
            <person name="Heitman J."/>
            <person name="Sun S."/>
            <person name="Springer D."/>
            <person name="Dromer F."/>
            <person name="Young S.K."/>
            <person name="Zeng Q."/>
            <person name="Gargeya S."/>
            <person name="Fitzgerald M."/>
            <person name="Abouelleil A."/>
            <person name="Alvarado L."/>
            <person name="Berlin A.M."/>
            <person name="Chapman S.B."/>
            <person name="Dewar J."/>
            <person name="Goldberg J."/>
            <person name="Griggs A."/>
            <person name="Gujja S."/>
            <person name="Hansen M."/>
            <person name="Howarth C."/>
            <person name="Imamovic A."/>
            <person name="Larimer J."/>
            <person name="McCowan C."/>
            <person name="Murphy C."/>
            <person name="Pearson M."/>
            <person name="Priest M."/>
            <person name="Roberts A."/>
            <person name="Saif S."/>
            <person name="Shea T."/>
            <person name="Sykes S."/>
            <person name="Wortman J."/>
            <person name="Nusbaum C."/>
            <person name="Birren B."/>
        </authorList>
    </citation>
    <scope>NUCLEOTIDE SEQUENCE [LARGE SCALE GENOMIC DNA]</scope>
    <source>
        <strain evidence="3">CBS 10118</strain>
    </source>
</reference>
<feature type="signal peptide" evidence="1">
    <location>
        <begin position="1"/>
        <end position="17"/>
    </location>
</feature>
<dbReference type="KEGG" id="kbi:30205768"/>
<feature type="domain" description="CHRD" evidence="2">
    <location>
        <begin position="216"/>
        <end position="387"/>
    </location>
</feature>
<feature type="chain" id="PRO_5042335040" description="CHRD domain-containing protein" evidence="1">
    <location>
        <begin position="18"/>
        <end position="388"/>
    </location>
</feature>
<dbReference type="EMBL" id="CP144541">
    <property type="protein sequence ID" value="WVW80689.1"/>
    <property type="molecule type" value="Genomic_DNA"/>
</dbReference>
<dbReference type="VEuPathDB" id="FungiDB:I302_01369"/>
<name>A0A1B9GFR3_9TREE</name>
<dbReference type="SMART" id="SM00754">
    <property type="entry name" value="CHRD"/>
    <property type="match status" value="2"/>
</dbReference>
<feature type="domain" description="CHRD" evidence="2">
    <location>
        <begin position="57"/>
        <end position="203"/>
    </location>
</feature>
<keyword evidence="5" id="KW-1185">Reference proteome</keyword>
<dbReference type="GeneID" id="30205768"/>
<reference evidence="4" key="4">
    <citation type="submission" date="2024-02" db="EMBL/GenBank/DDBJ databases">
        <title>Comparative genomics of Cryptococcus and Kwoniella reveals pathogenesis evolution and contrasting modes of karyotype evolution via chromosome fusion or intercentromeric recombination.</title>
        <authorList>
            <person name="Coelho M.A."/>
            <person name="David-Palma M."/>
            <person name="Shea T."/>
            <person name="Bowers K."/>
            <person name="McGinley-Smith S."/>
            <person name="Mohammad A.W."/>
            <person name="Gnirke A."/>
            <person name="Yurkov A.M."/>
            <person name="Nowrousian M."/>
            <person name="Sun S."/>
            <person name="Cuomo C.A."/>
            <person name="Heitman J."/>
        </authorList>
    </citation>
    <scope>NUCLEOTIDE SEQUENCE</scope>
    <source>
        <strain evidence="4">CBS 10118</strain>
    </source>
</reference>
<keyword evidence="1" id="KW-0732">Signal</keyword>
<evidence type="ECO:0000259" key="2">
    <source>
        <dbReference type="SMART" id="SM00754"/>
    </source>
</evidence>
<sequence length="388" mass="41506">MIFTTFTLGLLATSALAAPTYSDSWSDHDKSKSESYPYGTKVGEPKYFTSAFSTRANATQVIANNGTAVPGQTGAFGHFSFKINSDKDIICYDITLVNVTGEYLSPAFTATHIHQGPRGSAGPPRIAFPNPEKVRVDQTGAEVRVSKGCLQGPFSTNVTANGTDTGSASGFTLKAIEDSPSSFFADTHIVQFPAGAVRGQLNSSEVPVKNPEWFTSTLRTDATSNQVVNGSSISVPGSEGTKATYILKINSEEDILCYDIVVEGFPEGQEYFSPAKTATHVHSGVYGQSGPPRLAFKNPQPVEKDDWKLLKLVKSLLGKSKNYKTVRVSSECVKGPFTTGLLDVNGTDTGSATGFTLKQMEENTEAFNADFHTSGFVAGAVRGQLYRV</sequence>
<gene>
    <name evidence="3" type="ORF">I302_01369</name>
    <name evidence="4" type="ORF">I302_102675</name>
</gene>
<proteinExistence type="predicted"/>
<dbReference type="AlphaFoldDB" id="A0A1B9GFR3"/>